<keyword evidence="3" id="KW-1003">Cell membrane</keyword>
<dbReference type="InterPro" id="IPR003838">
    <property type="entry name" value="ABC3_permease_C"/>
</dbReference>
<dbReference type="PROSITE" id="PS00211">
    <property type="entry name" value="ABC_TRANSPORTER_1"/>
    <property type="match status" value="1"/>
</dbReference>
<evidence type="ECO:0000256" key="6">
    <source>
        <dbReference type="ARBA" id="ARBA00022840"/>
    </source>
</evidence>
<evidence type="ECO:0000313" key="14">
    <source>
        <dbReference type="Proteomes" id="UP000824125"/>
    </source>
</evidence>
<dbReference type="SUPFAM" id="SSF52540">
    <property type="entry name" value="P-loop containing nucleoside triphosphate hydrolases"/>
    <property type="match status" value="1"/>
</dbReference>
<keyword evidence="5" id="KW-0547">Nucleotide-binding</keyword>
<dbReference type="Pfam" id="PF02687">
    <property type="entry name" value="FtsX"/>
    <property type="match status" value="1"/>
</dbReference>
<dbReference type="Proteomes" id="UP000824125">
    <property type="component" value="Unassembled WGS sequence"/>
</dbReference>
<dbReference type="Gene3D" id="3.40.50.300">
    <property type="entry name" value="P-loop containing nucleotide triphosphate hydrolases"/>
    <property type="match status" value="1"/>
</dbReference>
<keyword evidence="4 11" id="KW-0812">Transmembrane</keyword>
<dbReference type="GO" id="GO:0005524">
    <property type="term" value="F:ATP binding"/>
    <property type="evidence" value="ECO:0007669"/>
    <property type="project" value="UniProtKB-KW"/>
</dbReference>
<comment type="caution">
    <text evidence="13">The sequence shown here is derived from an EMBL/GenBank/DDBJ whole genome shotgun (WGS) entry which is preliminary data.</text>
</comment>
<accession>A0A9D1MU00</accession>
<keyword evidence="7 11" id="KW-1133">Transmembrane helix</keyword>
<dbReference type="InterPro" id="IPR027417">
    <property type="entry name" value="P-loop_NTPase"/>
</dbReference>
<dbReference type="AlphaFoldDB" id="A0A9D1MU00"/>
<dbReference type="PANTHER" id="PTHR42798:SF6">
    <property type="entry name" value="CELL DIVISION ATP-BINDING PROTEIN FTSE"/>
    <property type="match status" value="1"/>
</dbReference>
<proteinExistence type="inferred from homology"/>
<comment type="subcellular location">
    <subcellularLocation>
        <location evidence="1">Cell inner membrane</location>
        <topology evidence="1">Multi-pass membrane protein</topology>
    </subcellularLocation>
</comment>
<evidence type="ECO:0000256" key="4">
    <source>
        <dbReference type="ARBA" id="ARBA00022692"/>
    </source>
</evidence>
<feature type="region of interest" description="Disordered" evidence="10">
    <location>
        <begin position="326"/>
        <end position="353"/>
    </location>
</feature>
<dbReference type="GO" id="GO:0022857">
    <property type="term" value="F:transmembrane transporter activity"/>
    <property type="evidence" value="ECO:0007669"/>
    <property type="project" value="UniProtKB-ARBA"/>
</dbReference>
<gene>
    <name evidence="13" type="ORF">IAD23_02840</name>
</gene>
<protein>
    <submittedName>
        <fullName evidence="13">ABC transporter ATP-binding protein/permease</fullName>
    </submittedName>
</protein>
<reference evidence="13" key="1">
    <citation type="submission" date="2020-10" db="EMBL/GenBank/DDBJ databases">
        <authorList>
            <person name="Gilroy R."/>
        </authorList>
    </citation>
    <scope>NUCLEOTIDE SEQUENCE</scope>
    <source>
        <strain evidence="13">CHK176-6737</strain>
    </source>
</reference>
<dbReference type="InterPro" id="IPR017871">
    <property type="entry name" value="ABC_transporter-like_CS"/>
</dbReference>
<dbReference type="InterPro" id="IPR003593">
    <property type="entry name" value="AAA+_ATPase"/>
</dbReference>
<keyword evidence="8 11" id="KW-0472">Membrane</keyword>
<dbReference type="GO" id="GO:0016887">
    <property type="term" value="F:ATP hydrolysis activity"/>
    <property type="evidence" value="ECO:0007669"/>
    <property type="project" value="InterPro"/>
</dbReference>
<evidence type="ECO:0000256" key="1">
    <source>
        <dbReference type="ARBA" id="ARBA00004429"/>
    </source>
</evidence>
<evidence type="ECO:0000256" key="5">
    <source>
        <dbReference type="ARBA" id="ARBA00022741"/>
    </source>
</evidence>
<evidence type="ECO:0000256" key="2">
    <source>
        <dbReference type="ARBA" id="ARBA00022448"/>
    </source>
</evidence>
<dbReference type="FunFam" id="3.40.50.300:FF:000032">
    <property type="entry name" value="Export ABC transporter ATP-binding protein"/>
    <property type="match status" value="1"/>
</dbReference>
<dbReference type="PROSITE" id="PS50893">
    <property type="entry name" value="ABC_TRANSPORTER_2"/>
    <property type="match status" value="1"/>
</dbReference>
<dbReference type="GO" id="GO:0098796">
    <property type="term" value="C:membrane protein complex"/>
    <property type="evidence" value="ECO:0007669"/>
    <property type="project" value="UniProtKB-ARBA"/>
</dbReference>
<keyword evidence="6 13" id="KW-0067">ATP-binding</keyword>
<feature type="transmembrane region" description="Helical" evidence="11">
    <location>
        <begin position="730"/>
        <end position="759"/>
    </location>
</feature>
<evidence type="ECO:0000259" key="12">
    <source>
        <dbReference type="PROSITE" id="PS50893"/>
    </source>
</evidence>
<evidence type="ECO:0000256" key="3">
    <source>
        <dbReference type="ARBA" id="ARBA00022475"/>
    </source>
</evidence>
<dbReference type="SMART" id="SM00382">
    <property type="entry name" value="AAA"/>
    <property type="match status" value="1"/>
</dbReference>
<dbReference type="EMBL" id="DVNM01000015">
    <property type="protein sequence ID" value="HIU68880.1"/>
    <property type="molecule type" value="Genomic_DNA"/>
</dbReference>
<feature type="compositionally biased region" description="Low complexity" evidence="10">
    <location>
        <begin position="326"/>
        <end position="335"/>
    </location>
</feature>
<dbReference type="InterPro" id="IPR003439">
    <property type="entry name" value="ABC_transporter-like_ATP-bd"/>
</dbReference>
<evidence type="ECO:0000256" key="9">
    <source>
        <dbReference type="ARBA" id="ARBA00038388"/>
    </source>
</evidence>
<feature type="transmembrane region" description="Helical" evidence="11">
    <location>
        <begin position="274"/>
        <end position="293"/>
    </location>
</feature>
<evidence type="ECO:0000313" key="13">
    <source>
        <dbReference type="EMBL" id="HIU68880.1"/>
    </source>
</evidence>
<organism evidence="13 14">
    <name type="scientific">Candidatus Scybalenecus merdavium</name>
    <dbReference type="NCBI Taxonomy" id="2840939"/>
    <lineage>
        <taxon>Bacteria</taxon>
        <taxon>Bacillati</taxon>
        <taxon>Bacillota</taxon>
        <taxon>Clostridia</taxon>
        <taxon>Eubacteriales</taxon>
        <taxon>Oscillospiraceae</taxon>
        <taxon>Oscillospiraceae incertae sedis</taxon>
        <taxon>Candidatus Scybalenecus</taxon>
    </lineage>
</organism>
<evidence type="ECO:0000256" key="10">
    <source>
        <dbReference type="SAM" id="MobiDB-lite"/>
    </source>
</evidence>
<feature type="transmembrane region" description="Helical" evidence="11">
    <location>
        <begin position="824"/>
        <end position="846"/>
    </location>
</feature>
<reference evidence="13" key="2">
    <citation type="journal article" date="2021" name="PeerJ">
        <title>Extensive microbial diversity within the chicken gut microbiome revealed by metagenomics and culture.</title>
        <authorList>
            <person name="Gilroy R."/>
            <person name="Ravi A."/>
            <person name="Getino M."/>
            <person name="Pursley I."/>
            <person name="Horton D.L."/>
            <person name="Alikhan N.F."/>
            <person name="Baker D."/>
            <person name="Gharbi K."/>
            <person name="Hall N."/>
            <person name="Watson M."/>
            <person name="Adriaenssens E.M."/>
            <person name="Foster-Nyarko E."/>
            <person name="Jarju S."/>
            <person name="Secka A."/>
            <person name="Antonio M."/>
            <person name="Oren A."/>
            <person name="Chaudhuri R.R."/>
            <person name="La Ragione R."/>
            <person name="Hildebrand F."/>
            <person name="Pallen M.J."/>
        </authorList>
    </citation>
    <scope>NUCLEOTIDE SEQUENCE</scope>
    <source>
        <strain evidence="13">CHK176-6737</strain>
    </source>
</reference>
<evidence type="ECO:0000256" key="7">
    <source>
        <dbReference type="ARBA" id="ARBA00022989"/>
    </source>
</evidence>
<evidence type="ECO:0000256" key="11">
    <source>
        <dbReference type="SAM" id="Phobius"/>
    </source>
</evidence>
<dbReference type="PANTHER" id="PTHR42798">
    <property type="entry name" value="LIPOPROTEIN-RELEASING SYSTEM ATP-BINDING PROTEIN LOLD"/>
    <property type="match status" value="1"/>
</dbReference>
<dbReference type="GO" id="GO:0005886">
    <property type="term" value="C:plasma membrane"/>
    <property type="evidence" value="ECO:0007669"/>
    <property type="project" value="UniProtKB-SubCell"/>
</dbReference>
<feature type="domain" description="ABC transporter" evidence="12">
    <location>
        <begin position="2"/>
        <end position="240"/>
    </location>
</feature>
<dbReference type="InterPro" id="IPR017911">
    <property type="entry name" value="MacB-like_ATP-bd"/>
</dbReference>
<evidence type="ECO:0000256" key="8">
    <source>
        <dbReference type="ARBA" id="ARBA00023136"/>
    </source>
</evidence>
<dbReference type="Pfam" id="PF00005">
    <property type="entry name" value="ABC_tran"/>
    <property type="match status" value="1"/>
</dbReference>
<comment type="similarity">
    <text evidence="9">Belongs to the ABC transporter superfamily. Macrolide exporter (TC 3.A.1.122) family.</text>
</comment>
<dbReference type="CDD" id="cd03255">
    <property type="entry name" value="ABC_MJ0796_LolCDE_FtsE"/>
    <property type="match status" value="1"/>
</dbReference>
<feature type="transmembrane region" description="Helical" evidence="11">
    <location>
        <begin position="780"/>
        <end position="804"/>
    </location>
</feature>
<keyword evidence="2" id="KW-0813">Transport</keyword>
<name>A0A9D1MU00_9FIRM</name>
<sequence>MLKLENIVKTYQTGSISQNALKGVTVAFRRSEFVCILGQSGSGKTTMLNIIGGLDRYTSGQMSIDGVLTDTYKERDWDRYRNRSVGFIFQSYNLIPHQSVLANVELAMTISGASKKRRRRHAARALAMVGLKEHMHKKPNQLSGGQMQRVAIARALVNDPDILLADEPTGALDSETSIQIMQLLQEIAEDRLVIMVTHNAELAEQYATRTVRLLDGQIVSDSDPYYETEAAEPRRSTRLSRGYGKKRLPKTSMSFGTALSLSFNNLRTKKGRTFLTAFAGSIGIIGIALILALSSGMQSYVSDIETDTLSSYPIIIESQAVDLSDSAAETSSSASESEEGAQAQPADGVQQSGFAGDTLQRETPRTQHNDLAAFKAYLDSEAGNSIRQHTSAVRYGYGLELQVYSADTQRITQINPSPVYTGEDGNVTEEIWTEMIGNTELLQSQYDLLAGSWPQDYHDVVLVLDENNAISDTAMYALGLKDAAEFEKLRAKVENGEAIRRDEYETASFSYDDLLGMEFLAVSNAAYYEEADGVWLDRRSDEAFMKDLLGSAETLRISGIIRPAADAAAAVIEGTVGYTAELTEHMIALNNDSAVVRAQKETPETNVFTGSAFMDTQNMSQDEVLEALPQAQRAQLELLPESVRSVFLSYYMENAASTYEGNLQTLGAVDPDTPSTVELYLRDFSARDSVLAAIDAYNAERRQAGEESAVIQCTDVVGTMISSVTDVIDMITYLLIGFVSISLVVSSIMIGIITYISVLERTKEIGVLRSLGASRRDISRVFNAETAIVGLAAGLIGVGATLLLSLPINAVIQNLSGVSGIASLPPAGALVLILVSVALTMIAGLIPAHAAAKKDPVTALRSE</sequence>